<dbReference type="Proteomes" id="UP000266720">
    <property type="component" value="Chromosome"/>
</dbReference>
<evidence type="ECO:0000313" key="2">
    <source>
        <dbReference type="Proteomes" id="UP000266720"/>
    </source>
</evidence>
<name>A0A3G1A9Q1_9CREN</name>
<proteinExistence type="predicted"/>
<evidence type="ECO:0000313" key="1">
    <source>
        <dbReference type="EMBL" id="AJB42471.1"/>
    </source>
</evidence>
<dbReference type="STRING" id="697581.TCARB_1425"/>
<accession>A0A3G1A9Q1</accession>
<dbReference type="AlphaFoldDB" id="A0A3G1A9Q1"/>
<sequence length="58" mass="6839">MIKMEPNRRAIILAAVIAYLETKKRRTKHTLLQREAAFNAWRIGYYIDISEQDILAAY</sequence>
<reference evidence="2" key="1">
    <citation type="book" date="2010" name="EXTREMOPHILES" publisher="0:0-0">
        <title>Complete genome sequences of ten hyperthermophilic archaea reveal their metabolic capabilities and possible ecological roles.</title>
        <editorList>
            <person name="?"/>
        </editorList>
        <authorList>
            <person name="Ravin N.V."/>
            <person name="Mardanov A.V."/>
            <person name="Bonch-Osmolovskaya E.A."/>
            <person name="Skryabin K.G."/>
        </authorList>
    </citation>
    <scope>NUCLEOTIDE SEQUENCE [LARGE SCALE GENOMIC DNA]</scope>
    <source>
        <strain evidence="2">1505</strain>
    </source>
</reference>
<organism evidence="1 2">
    <name type="scientific">Thermofilum adornatum 1505</name>
    <dbReference type="NCBI Taxonomy" id="697581"/>
    <lineage>
        <taxon>Archaea</taxon>
        <taxon>Thermoproteota</taxon>
        <taxon>Thermoprotei</taxon>
        <taxon>Thermofilales</taxon>
        <taxon>Thermofilaceae</taxon>
        <taxon>Thermofilum</taxon>
    </lineage>
</organism>
<gene>
    <name evidence="1" type="ORF">TCARB_1425</name>
</gene>
<protein>
    <submittedName>
        <fullName evidence="1">Uncharacterized protein</fullName>
    </submittedName>
</protein>
<dbReference type="EMBL" id="CP007493">
    <property type="protein sequence ID" value="AJB42471.1"/>
    <property type="molecule type" value="Genomic_DNA"/>
</dbReference>
<dbReference type="KEGG" id="tcb:TCARB_1425"/>